<protein>
    <submittedName>
        <fullName evidence="1">Uncharacterized protein</fullName>
    </submittedName>
</protein>
<name>A0ACC0PTY5_RHOML</name>
<sequence length="620" mass="70586">MAIFLILLLFFLLPAGIGAGAHERDRDRDNECMPKRCGDEGPDIRFPFWLKDHQPERCGYGPGFALTCSHNNKTLVDIAFSAKAAVEYIDYSTQYISYDSYEFSRCVPPHEKNQSSITNISLLTQTSSSDGYPVFSCPNQVPVPNSSILLEDYYYYYYYYYYRYVPLPCVSRPGHNLYLLDSYLLISQTLLNCTKMYGLQSDPTFGTSWSQPYRSYCEVNGKYCRLISSSNNSEKHETECFDIPTPPRGETKSQLAKATYFIRRSKNRSIKKKDQVKVERFLENYRVLRPTRYTYAEIKKITRNFKDKLGQEGYGTVYKGELPNGVPIAAKILNNFTGNGDDFINEVRTICKIHHINVVRLVGYCADGYEKALVYEYLPNDSLEKYISFHPRYRCLLGWKKFQDIAIGIAKGIEYLHQGCDQTILHFDIKPHNILLDEKLIPKISDFGLAKLCSKEQSVVSMTAARGTVGYIAPEVFSRNFGRVSHKSDVYSFGMLLLEIVGGRNKNVDDHTDENSDEAYFPEWIYKRLNREAVKDNGVEIGRDAKIVKKLTIVGLWCIQWCPSGRPSMEAVVQMLEGDGKTSAMPPNPFSTTNPSVTRGSIDGRPFSSVLDVISESESD</sequence>
<gene>
    <name evidence="1" type="ORF">RHMOL_Rhmol02G0257500</name>
</gene>
<organism evidence="1 2">
    <name type="scientific">Rhododendron molle</name>
    <name type="common">Chinese azalea</name>
    <name type="synonym">Azalea mollis</name>
    <dbReference type="NCBI Taxonomy" id="49168"/>
    <lineage>
        <taxon>Eukaryota</taxon>
        <taxon>Viridiplantae</taxon>
        <taxon>Streptophyta</taxon>
        <taxon>Embryophyta</taxon>
        <taxon>Tracheophyta</taxon>
        <taxon>Spermatophyta</taxon>
        <taxon>Magnoliopsida</taxon>
        <taxon>eudicotyledons</taxon>
        <taxon>Gunneridae</taxon>
        <taxon>Pentapetalae</taxon>
        <taxon>asterids</taxon>
        <taxon>Ericales</taxon>
        <taxon>Ericaceae</taxon>
        <taxon>Ericoideae</taxon>
        <taxon>Rhodoreae</taxon>
        <taxon>Rhododendron</taxon>
    </lineage>
</organism>
<evidence type="ECO:0000313" key="1">
    <source>
        <dbReference type="EMBL" id="KAI8569165.1"/>
    </source>
</evidence>
<keyword evidence="2" id="KW-1185">Reference proteome</keyword>
<dbReference type="EMBL" id="CM046389">
    <property type="protein sequence ID" value="KAI8569165.1"/>
    <property type="molecule type" value="Genomic_DNA"/>
</dbReference>
<comment type="caution">
    <text evidence="1">The sequence shown here is derived from an EMBL/GenBank/DDBJ whole genome shotgun (WGS) entry which is preliminary data.</text>
</comment>
<accession>A0ACC0PTY5</accession>
<evidence type="ECO:0000313" key="2">
    <source>
        <dbReference type="Proteomes" id="UP001062846"/>
    </source>
</evidence>
<dbReference type="Proteomes" id="UP001062846">
    <property type="component" value="Chromosome 2"/>
</dbReference>
<proteinExistence type="predicted"/>
<reference evidence="1" key="1">
    <citation type="submission" date="2022-02" db="EMBL/GenBank/DDBJ databases">
        <title>Plant Genome Project.</title>
        <authorList>
            <person name="Zhang R.-G."/>
        </authorList>
    </citation>
    <scope>NUCLEOTIDE SEQUENCE</scope>
    <source>
        <strain evidence="1">AT1</strain>
    </source>
</reference>